<sequence length="353" mass="36720">MFRPVLMLGLAALPLAPIGPADAKDEAYGTLKLFGDWIVGCNNLLSCTAIGMVPEAAAQIAYIKVQRGASASATPAISVVIFSDDARQKARVGLTISGGHTTLPLDEMTLNGADNYLRGDVGPDVSEGFLVALLSGQDLDLQIDGESEPVPVSLRGMSAALRYMDAEQSRAGGVTALVAKGSKPSSAVPTPPQIAPLVGQMLTDVGAVAATPKGLPARGDGCPDEAQAQEYKAGDGQIVFGICRFLAAYNAGTEFWTVDGGVPRQFHFPVTGGDVYDVDGLINAGLDDNGLTMTEFAQGRGLGDCGRTSSWAFTGTSFQRVALTEMSECRGVSIDDWPNLYSRDVIAAAAGTR</sequence>
<organism evidence="2">
    <name type="scientific">Aureimonas frigidaquae</name>
    <dbReference type="NCBI Taxonomy" id="424757"/>
    <lineage>
        <taxon>Bacteria</taxon>
        <taxon>Pseudomonadati</taxon>
        <taxon>Pseudomonadota</taxon>
        <taxon>Alphaproteobacteria</taxon>
        <taxon>Hyphomicrobiales</taxon>
        <taxon>Aurantimonadaceae</taxon>
        <taxon>Aureimonas</taxon>
    </lineage>
</organism>
<name>A0A0P0Z475_9HYPH</name>
<feature type="signal peptide" evidence="1">
    <location>
        <begin position="1"/>
        <end position="23"/>
    </location>
</feature>
<evidence type="ECO:0000313" key="2">
    <source>
        <dbReference type="EMBL" id="BAT28638.1"/>
    </source>
</evidence>
<dbReference type="InterPro" id="IPR009560">
    <property type="entry name" value="DUF1176"/>
</dbReference>
<accession>A0A0P0Z475</accession>
<evidence type="ECO:0008006" key="3">
    <source>
        <dbReference type="Google" id="ProtNLM"/>
    </source>
</evidence>
<evidence type="ECO:0000256" key="1">
    <source>
        <dbReference type="SAM" id="SignalP"/>
    </source>
</evidence>
<dbReference type="EMBL" id="LC066377">
    <property type="protein sequence ID" value="BAT28638.1"/>
    <property type="molecule type" value="Genomic_DNA"/>
</dbReference>
<keyword evidence="1" id="KW-0732">Signal</keyword>
<feature type="chain" id="PRO_5006058072" description="DUF1176 domain-containing protein" evidence="1">
    <location>
        <begin position="24"/>
        <end position="353"/>
    </location>
</feature>
<reference evidence="2" key="1">
    <citation type="journal article" date="2015" name="Proc. Natl. Acad. Sci. U.S.A.">
        <title>Bacterial clade with the ribosomal RNA operon on a small plasmid rather than the chromosome.</title>
        <authorList>
            <person name="Anda M."/>
            <person name="Ohtsubo Y."/>
            <person name="Okubo T."/>
            <person name="Sugawara M."/>
            <person name="Nagata Y."/>
            <person name="Tsuda M."/>
            <person name="Minamisawa K."/>
            <person name="Mitsui H."/>
        </authorList>
    </citation>
    <scope>NUCLEOTIDE SEQUENCE</scope>
    <source>
        <strain evidence="2">JCM 14755</strain>
    </source>
</reference>
<dbReference type="Pfam" id="PF06674">
    <property type="entry name" value="DUF1176"/>
    <property type="match status" value="1"/>
</dbReference>
<proteinExistence type="predicted"/>
<dbReference type="AlphaFoldDB" id="A0A0P0Z475"/>
<protein>
    <recommendedName>
        <fullName evidence="3">DUF1176 domain-containing protein</fullName>
    </recommendedName>
</protein>